<dbReference type="GO" id="GO:0006412">
    <property type="term" value="P:translation"/>
    <property type="evidence" value="ECO:0007669"/>
    <property type="project" value="UniProtKB-UniRule"/>
</dbReference>
<gene>
    <name evidence="5" type="primary">rplJ</name>
    <name evidence="6" type="ORF">DES36_10492</name>
</gene>
<dbReference type="InterPro" id="IPR002363">
    <property type="entry name" value="Ribosomal_uL10_CS_bac"/>
</dbReference>
<protein>
    <recommendedName>
        <fullName evidence="4 5">Large ribosomal subunit protein uL10</fullName>
    </recommendedName>
</protein>
<organism evidence="6 7">
    <name type="scientific">Alkalibaculum bacchi</name>
    <dbReference type="NCBI Taxonomy" id="645887"/>
    <lineage>
        <taxon>Bacteria</taxon>
        <taxon>Bacillati</taxon>
        <taxon>Bacillota</taxon>
        <taxon>Clostridia</taxon>
        <taxon>Eubacteriales</taxon>
        <taxon>Eubacteriaceae</taxon>
        <taxon>Alkalibaculum</taxon>
    </lineage>
</organism>
<dbReference type="OrthoDB" id="9808307at2"/>
<evidence type="ECO:0000256" key="1">
    <source>
        <dbReference type="ARBA" id="ARBA00008889"/>
    </source>
</evidence>
<dbReference type="PROSITE" id="PS01109">
    <property type="entry name" value="RIBOSOMAL_L10"/>
    <property type="match status" value="1"/>
</dbReference>
<keyword evidence="5" id="KW-0694">RNA-binding</keyword>
<dbReference type="InterPro" id="IPR001790">
    <property type="entry name" value="Ribosomal_uL10"/>
</dbReference>
<dbReference type="EMBL" id="QNRX01000004">
    <property type="protein sequence ID" value="RBP67390.1"/>
    <property type="molecule type" value="Genomic_DNA"/>
</dbReference>
<evidence type="ECO:0000256" key="5">
    <source>
        <dbReference type="HAMAP-Rule" id="MF_00362"/>
    </source>
</evidence>
<dbReference type="CDD" id="cd05797">
    <property type="entry name" value="Ribosomal_L10"/>
    <property type="match status" value="1"/>
</dbReference>
<dbReference type="InterPro" id="IPR022973">
    <property type="entry name" value="Ribosomal_uL10_bac"/>
</dbReference>
<dbReference type="InterPro" id="IPR047865">
    <property type="entry name" value="Ribosomal_uL10_bac_type"/>
</dbReference>
<dbReference type="Proteomes" id="UP000253490">
    <property type="component" value="Unassembled WGS sequence"/>
</dbReference>
<keyword evidence="7" id="KW-1185">Reference proteome</keyword>
<keyword evidence="5" id="KW-0699">rRNA-binding</keyword>
<dbReference type="RefSeq" id="WP_113919952.1">
    <property type="nucleotide sequence ID" value="NZ_QNRX01000004.1"/>
</dbReference>
<sequence length="176" mass="19231">MSKNQELKKEIVSELTDKFNRAQSAVLVDYRGLNVEEVTEFRALARKANVDYKIYKNTMMRFAAKETGLEGLVEYLAGPSGIAFSYDDPVAAAKVVSDFAKTHKKMEIKAGMVDGKVLDQQGVNDLAELPSREVLVARVLGGLNAPITGFVNVLNGNIRGLAIALNQIKEQKEATA</sequence>
<dbReference type="PANTHER" id="PTHR11560">
    <property type="entry name" value="39S RIBOSOMAL PROTEIN L10, MITOCHONDRIAL"/>
    <property type="match status" value="1"/>
</dbReference>
<comment type="subunit">
    <text evidence="5">Part of the ribosomal stalk of the 50S ribosomal subunit. The N-terminus interacts with L11 and the large rRNA to form the base of the stalk. The C-terminus forms an elongated spine to which L12 dimers bind in a sequential fashion forming a multimeric L10(L12)X complex.</text>
</comment>
<evidence type="ECO:0000313" key="7">
    <source>
        <dbReference type="Proteomes" id="UP000253490"/>
    </source>
</evidence>
<dbReference type="Gene3D" id="3.30.70.1730">
    <property type="match status" value="1"/>
</dbReference>
<comment type="caution">
    <text evidence="6">The sequence shown here is derived from an EMBL/GenBank/DDBJ whole genome shotgun (WGS) entry which is preliminary data.</text>
</comment>
<dbReference type="NCBIfam" id="NF000955">
    <property type="entry name" value="PRK00099.1-1"/>
    <property type="match status" value="1"/>
</dbReference>
<evidence type="ECO:0000256" key="2">
    <source>
        <dbReference type="ARBA" id="ARBA00022980"/>
    </source>
</evidence>
<evidence type="ECO:0000256" key="4">
    <source>
        <dbReference type="ARBA" id="ARBA00035202"/>
    </source>
</evidence>
<keyword evidence="3 5" id="KW-0687">Ribonucleoprotein</keyword>
<accession>A0A366IAW7</accession>
<evidence type="ECO:0000313" key="6">
    <source>
        <dbReference type="EMBL" id="RBP67390.1"/>
    </source>
</evidence>
<dbReference type="InterPro" id="IPR043141">
    <property type="entry name" value="Ribosomal_uL10-like_sf"/>
</dbReference>
<dbReference type="Gene3D" id="6.10.250.290">
    <property type="match status" value="1"/>
</dbReference>
<comment type="similarity">
    <text evidence="1 5">Belongs to the universal ribosomal protein uL10 family.</text>
</comment>
<dbReference type="GO" id="GO:0015934">
    <property type="term" value="C:large ribosomal subunit"/>
    <property type="evidence" value="ECO:0007669"/>
    <property type="project" value="InterPro"/>
</dbReference>
<dbReference type="Pfam" id="PF00466">
    <property type="entry name" value="Ribosomal_L10"/>
    <property type="match status" value="1"/>
</dbReference>
<evidence type="ECO:0000256" key="3">
    <source>
        <dbReference type="ARBA" id="ARBA00023274"/>
    </source>
</evidence>
<name>A0A366IAW7_9FIRM</name>
<dbReference type="HAMAP" id="MF_00362">
    <property type="entry name" value="Ribosomal_uL10"/>
    <property type="match status" value="1"/>
</dbReference>
<dbReference type="GO" id="GO:0003735">
    <property type="term" value="F:structural constituent of ribosome"/>
    <property type="evidence" value="ECO:0007669"/>
    <property type="project" value="InterPro"/>
</dbReference>
<keyword evidence="2 5" id="KW-0689">Ribosomal protein</keyword>
<dbReference type="SUPFAM" id="SSF160369">
    <property type="entry name" value="Ribosomal protein L10-like"/>
    <property type="match status" value="1"/>
</dbReference>
<reference evidence="6 7" key="1">
    <citation type="submission" date="2018-06" db="EMBL/GenBank/DDBJ databases">
        <title>Genomic Encyclopedia of Type Strains, Phase IV (KMG-IV): sequencing the most valuable type-strain genomes for metagenomic binning, comparative biology and taxonomic classification.</title>
        <authorList>
            <person name="Goeker M."/>
        </authorList>
    </citation>
    <scope>NUCLEOTIDE SEQUENCE [LARGE SCALE GENOMIC DNA]</scope>
    <source>
        <strain evidence="6 7">DSM 22112</strain>
    </source>
</reference>
<dbReference type="AlphaFoldDB" id="A0A366IAW7"/>
<proteinExistence type="inferred from homology"/>
<comment type="function">
    <text evidence="5">Forms part of the ribosomal stalk, playing a central role in the interaction of the ribosome with GTP-bound translation factors.</text>
</comment>
<dbReference type="GO" id="GO:0070180">
    <property type="term" value="F:large ribosomal subunit rRNA binding"/>
    <property type="evidence" value="ECO:0007669"/>
    <property type="project" value="UniProtKB-UniRule"/>
</dbReference>